<dbReference type="PROSITE" id="PS50010">
    <property type="entry name" value="DH_2"/>
    <property type="match status" value="1"/>
</dbReference>
<feature type="compositionally biased region" description="Basic and acidic residues" evidence="1">
    <location>
        <begin position="271"/>
        <end position="280"/>
    </location>
</feature>
<feature type="compositionally biased region" description="Low complexity" evidence="1">
    <location>
        <begin position="58"/>
        <end position="69"/>
    </location>
</feature>
<dbReference type="InterPro" id="IPR035899">
    <property type="entry name" value="DBL_dom_sf"/>
</dbReference>
<dbReference type="HOGENOM" id="CLU_348923_0_0_1"/>
<dbReference type="EMBL" id="AMQN01005280">
    <property type="status" value="NOT_ANNOTATED_CDS"/>
    <property type="molecule type" value="Genomic_DNA"/>
</dbReference>
<dbReference type="InterPro" id="IPR000219">
    <property type="entry name" value="DH_dom"/>
</dbReference>
<evidence type="ECO:0000313" key="4">
    <source>
        <dbReference type="EnsemblMetazoa" id="CapteP186498"/>
    </source>
</evidence>
<feature type="region of interest" description="Disordered" evidence="1">
    <location>
        <begin position="762"/>
        <end position="808"/>
    </location>
</feature>
<dbReference type="CDD" id="cd00160">
    <property type="entry name" value="RhoGEF"/>
    <property type="match status" value="1"/>
</dbReference>
<feature type="region of interest" description="Disordered" evidence="1">
    <location>
        <begin position="42"/>
        <end position="178"/>
    </location>
</feature>
<dbReference type="PANTHER" id="PTHR12673">
    <property type="entry name" value="FACIOGENITAL DYSPLASIA PROTEIN"/>
    <property type="match status" value="1"/>
</dbReference>
<dbReference type="Proteomes" id="UP000014760">
    <property type="component" value="Unassembled WGS sequence"/>
</dbReference>
<dbReference type="SMART" id="SM00325">
    <property type="entry name" value="RhoGEF"/>
    <property type="match status" value="1"/>
</dbReference>
<dbReference type="STRING" id="283909.R7V1U5"/>
<keyword evidence="5" id="KW-1185">Reference proteome</keyword>
<evidence type="ECO:0000259" key="2">
    <source>
        <dbReference type="PROSITE" id="PS50010"/>
    </source>
</evidence>
<protein>
    <recommendedName>
        <fullName evidence="2">DH domain-containing protein</fullName>
    </recommendedName>
</protein>
<feature type="compositionally biased region" description="Polar residues" evidence="1">
    <location>
        <begin position="793"/>
        <end position="808"/>
    </location>
</feature>
<reference evidence="4" key="3">
    <citation type="submission" date="2015-06" db="UniProtKB">
        <authorList>
            <consortium name="EnsemblMetazoa"/>
        </authorList>
    </citation>
    <scope>IDENTIFICATION</scope>
</reference>
<feature type="region of interest" description="Disordered" evidence="1">
    <location>
        <begin position="638"/>
        <end position="676"/>
    </location>
</feature>
<name>R7V1U5_CAPTE</name>
<proteinExistence type="predicted"/>
<feature type="compositionally biased region" description="Polar residues" evidence="1">
    <location>
        <begin position="660"/>
        <end position="676"/>
    </location>
</feature>
<feature type="compositionally biased region" description="Acidic residues" evidence="1">
    <location>
        <begin position="160"/>
        <end position="177"/>
    </location>
</feature>
<feature type="region of interest" description="Disordered" evidence="1">
    <location>
        <begin position="211"/>
        <end position="238"/>
    </location>
</feature>
<dbReference type="InterPro" id="IPR001849">
    <property type="entry name" value="PH_domain"/>
</dbReference>
<dbReference type="Pfam" id="PF00169">
    <property type="entry name" value="PH"/>
    <property type="match status" value="1"/>
</dbReference>
<dbReference type="GO" id="GO:0005737">
    <property type="term" value="C:cytoplasm"/>
    <property type="evidence" value="ECO:0007669"/>
    <property type="project" value="TreeGrafter"/>
</dbReference>
<dbReference type="PANTHER" id="PTHR12673:SF159">
    <property type="entry name" value="LD03170P"/>
    <property type="match status" value="1"/>
</dbReference>
<dbReference type="GO" id="GO:0035556">
    <property type="term" value="P:intracellular signal transduction"/>
    <property type="evidence" value="ECO:0007669"/>
    <property type="project" value="InterPro"/>
</dbReference>
<dbReference type="EMBL" id="KB295624">
    <property type="protein sequence ID" value="ELU12818.1"/>
    <property type="molecule type" value="Genomic_DNA"/>
</dbReference>
<dbReference type="EnsemblMetazoa" id="CapteT186498">
    <property type="protein sequence ID" value="CapteP186498"/>
    <property type="gene ID" value="CapteG186498"/>
</dbReference>
<feature type="compositionally biased region" description="Basic and acidic residues" evidence="1">
    <location>
        <begin position="211"/>
        <end position="222"/>
    </location>
</feature>
<feature type="compositionally biased region" description="Acidic residues" evidence="1">
    <location>
        <begin position="70"/>
        <end position="80"/>
    </location>
</feature>
<sequence>MSFVGNSLKIIHKHINNNALVEIHDGQRVVLVIMASPAKQARLEMDESGDEAVHSDEASTQNSEASSTESSDDSLLDVSDEYSFNDIPSDSDEEINEEKKHIPEPIDPVLHQSTELSMIVEEEGEGSSEGSSPGSSEAGSSEGLSYSDNEIDGALSVVSSDEDEEEEEEEENESDESDLLKQILNSIDMSQYSTLDWTETKAEDLVVESKDDIEKQQQREESPQPIHRSYSQIPTATGSLMPKTIPVVRNHLEDILVRSMCGPDAEDVFLKRTPGMDKKPSKTPLTSTPNPGVEKLDLEESVIVEKDIKVNVIEEKMAKRRLKITQEILDSERTYQNHLHLIVKCFEFPLRKAAVIPDRVISSIFGNVRQILTLNQELLLKLEEEGGLGLAFLQMAPFLKLYSMYANNHEKALATLMEWDQKCPEFGAFRRQQESLSEMNGLKLNALLITPVQRIPRYKLLLTDLLANTLKDSDDYKALEGMSEAVQVIGDVAAHINEHIKQQDNFKRVLQIQKSLSGGAAPRLLAPGRVIIKEGLLKKVSRKAGRSHDRLFYLFSDLLMYTKPRLLEGTTLQTQTCCCVFPLAHCKVMRVFGNAAGQGSLFTIQCKEQSVLLYSDHRAVDEWIQVINKAIRELKENRKSLRKASTSSTHNSPFPPTPVMTKSKSNERSFTSPTSTLKRVFMDNDVNCLSPKKNKDSVKGSFWGRSRSMSGLKKKVPAEATDVTPEQDWRHKRRYPSTPSALDGIDQQEIIDLDESEAWHYEQSTLSTQSNPSTSSVNNPCLMPRSLGDERSTASLKKSTQNDGCSLQ</sequence>
<dbReference type="SUPFAM" id="SSF50729">
    <property type="entry name" value="PH domain-like"/>
    <property type="match status" value="1"/>
</dbReference>
<evidence type="ECO:0000313" key="3">
    <source>
        <dbReference type="EMBL" id="ELU12818.1"/>
    </source>
</evidence>
<evidence type="ECO:0000313" key="5">
    <source>
        <dbReference type="Proteomes" id="UP000014760"/>
    </source>
</evidence>
<feature type="compositionally biased region" description="Polar residues" evidence="1">
    <location>
        <begin position="762"/>
        <end position="779"/>
    </location>
</feature>
<reference evidence="5" key="1">
    <citation type="submission" date="2012-12" db="EMBL/GenBank/DDBJ databases">
        <authorList>
            <person name="Hellsten U."/>
            <person name="Grimwood J."/>
            <person name="Chapman J.A."/>
            <person name="Shapiro H."/>
            <person name="Aerts A."/>
            <person name="Otillar R.P."/>
            <person name="Terry A.Y."/>
            <person name="Boore J.L."/>
            <person name="Simakov O."/>
            <person name="Marletaz F."/>
            <person name="Cho S.-J."/>
            <person name="Edsinger-Gonzales E."/>
            <person name="Havlak P."/>
            <person name="Kuo D.-H."/>
            <person name="Larsson T."/>
            <person name="Lv J."/>
            <person name="Arendt D."/>
            <person name="Savage R."/>
            <person name="Osoegawa K."/>
            <person name="de Jong P."/>
            <person name="Lindberg D.R."/>
            <person name="Seaver E.C."/>
            <person name="Weisblat D.A."/>
            <person name="Putnam N.H."/>
            <person name="Grigoriev I.V."/>
            <person name="Rokhsar D.S."/>
        </authorList>
    </citation>
    <scope>NUCLEOTIDE SEQUENCE</scope>
    <source>
        <strain evidence="5">I ESC-2004</strain>
    </source>
</reference>
<dbReference type="InterPro" id="IPR011993">
    <property type="entry name" value="PH-like_dom_sf"/>
</dbReference>
<dbReference type="SUPFAM" id="SSF48065">
    <property type="entry name" value="DBL homology domain (DH-domain)"/>
    <property type="match status" value="1"/>
</dbReference>
<organism evidence="3">
    <name type="scientific">Capitella teleta</name>
    <name type="common">Polychaete worm</name>
    <dbReference type="NCBI Taxonomy" id="283909"/>
    <lineage>
        <taxon>Eukaryota</taxon>
        <taxon>Metazoa</taxon>
        <taxon>Spiralia</taxon>
        <taxon>Lophotrochozoa</taxon>
        <taxon>Annelida</taxon>
        <taxon>Polychaeta</taxon>
        <taxon>Sedentaria</taxon>
        <taxon>Scolecida</taxon>
        <taxon>Capitellidae</taxon>
        <taxon>Capitella</taxon>
    </lineage>
</organism>
<feature type="compositionally biased region" description="Polar residues" evidence="1">
    <location>
        <begin position="643"/>
        <end position="652"/>
    </location>
</feature>
<accession>R7V1U5</accession>
<dbReference type="Pfam" id="PF00621">
    <property type="entry name" value="RhoGEF"/>
    <property type="match status" value="1"/>
</dbReference>
<dbReference type="Gene3D" id="2.30.29.30">
    <property type="entry name" value="Pleckstrin-homology domain (PH domain)/Phosphotyrosine-binding domain (PTB)"/>
    <property type="match status" value="1"/>
</dbReference>
<feature type="region of interest" description="Disordered" evidence="1">
    <location>
        <begin position="692"/>
        <end position="747"/>
    </location>
</feature>
<evidence type="ECO:0000256" key="1">
    <source>
        <dbReference type="SAM" id="MobiDB-lite"/>
    </source>
</evidence>
<dbReference type="GO" id="GO:0005085">
    <property type="term" value="F:guanyl-nucleotide exchange factor activity"/>
    <property type="evidence" value="ECO:0007669"/>
    <property type="project" value="InterPro"/>
</dbReference>
<feature type="region of interest" description="Disordered" evidence="1">
    <location>
        <begin position="271"/>
        <end position="292"/>
    </location>
</feature>
<dbReference type="Gene3D" id="1.20.900.10">
    <property type="entry name" value="Dbl homology (DH) domain"/>
    <property type="match status" value="1"/>
</dbReference>
<gene>
    <name evidence="3" type="ORF">CAPTEDRAFT_186498</name>
</gene>
<dbReference type="OrthoDB" id="245697at2759"/>
<reference evidence="3 5" key="2">
    <citation type="journal article" date="2013" name="Nature">
        <title>Insights into bilaterian evolution from three spiralian genomes.</title>
        <authorList>
            <person name="Simakov O."/>
            <person name="Marletaz F."/>
            <person name="Cho S.J."/>
            <person name="Edsinger-Gonzales E."/>
            <person name="Havlak P."/>
            <person name="Hellsten U."/>
            <person name="Kuo D.H."/>
            <person name="Larsson T."/>
            <person name="Lv J."/>
            <person name="Arendt D."/>
            <person name="Savage R."/>
            <person name="Osoegawa K."/>
            <person name="de Jong P."/>
            <person name="Grimwood J."/>
            <person name="Chapman J.A."/>
            <person name="Shapiro H."/>
            <person name="Aerts A."/>
            <person name="Otillar R.P."/>
            <person name="Terry A.Y."/>
            <person name="Boore J.L."/>
            <person name="Grigoriev I.V."/>
            <person name="Lindberg D.R."/>
            <person name="Seaver E.C."/>
            <person name="Weisblat D.A."/>
            <person name="Putnam N.H."/>
            <person name="Rokhsar D.S."/>
        </authorList>
    </citation>
    <scope>NUCLEOTIDE SEQUENCE</scope>
    <source>
        <strain evidence="3 5">I ESC-2004</strain>
    </source>
</reference>
<feature type="compositionally biased region" description="Polar residues" evidence="1">
    <location>
        <begin position="229"/>
        <end position="238"/>
    </location>
</feature>
<feature type="compositionally biased region" description="Low complexity" evidence="1">
    <location>
        <begin position="128"/>
        <end position="147"/>
    </location>
</feature>
<dbReference type="AlphaFoldDB" id="R7V1U5"/>
<dbReference type="OMA" id="CINTEAI"/>
<dbReference type="PROSITE" id="PS00741">
    <property type="entry name" value="DH_1"/>
    <property type="match status" value="1"/>
</dbReference>
<dbReference type="SMART" id="SM00233">
    <property type="entry name" value="PH"/>
    <property type="match status" value="1"/>
</dbReference>
<dbReference type="InterPro" id="IPR051092">
    <property type="entry name" value="FYVE_RhoGEF_PH"/>
</dbReference>
<feature type="compositionally biased region" description="Basic and acidic residues" evidence="1">
    <location>
        <begin position="42"/>
        <end position="57"/>
    </location>
</feature>
<dbReference type="InterPro" id="IPR001331">
    <property type="entry name" value="GDS_CDC24_CS"/>
</dbReference>
<feature type="domain" description="DH" evidence="2">
    <location>
        <begin position="320"/>
        <end position="499"/>
    </location>
</feature>